<organism evidence="1 2">
    <name type="scientific">Lentibacter algarum</name>
    <dbReference type="NCBI Taxonomy" id="576131"/>
    <lineage>
        <taxon>Bacteria</taxon>
        <taxon>Pseudomonadati</taxon>
        <taxon>Pseudomonadota</taxon>
        <taxon>Alphaproteobacteria</taxon>
        <taxon>Rhodobacterales</taxon>
        <taxon>Roseobacteraceae</taxon>
        <taxon>Lentibacter</taxon>
    </lineage>
</organism>
<dbReference type="GeneID" id="78125990"/>
<dbReference type="STRING" id="576131.SAMN05444486_1135"/>
<dbReference type="AlphaFoldDB" id="A0A1H3NNH0"/>
<proteinExistence type="predicted"/>
<dbReference type="RefSeq" id="WP_089894707.1">
    <property type="nucleotide sequence ID" value="NZ_CANLAN010000006.1"/>
</dbReference>
<gene>
    <name evidence="1" type="ORF">SAMN05444486_1135</name>
</gene>
<dbReference type="EMBL" id="FNPR01000013">
    <property type="protein sequence ID" value="SDY89965.1"/>
    <property type="molecule type" value="Genomic_DNA"/>
</dbReference>
<reference evidence="1 2" key="1">
    <citation type="submission" date="2016-10" db="EMBL/GenBank/DDBJ databases">
        <authorList>
            <person name="de Groot N.N."/>
        </authorList>
    </citation>
    <scope>NUCLEOTIDE SEQUENCE [LARGE SCALE GENOMIC DNA]</scope>
    <source>
        <strain evidence="1 2">DSM 24677</strain>
    </source>
</reference>
<evidence type="ECO:0000313" key="1">
    <source>
        <dbReference type="EMBL" id="SDY89965.1"/>
    </source>
</evidence>
<protein>
    <recommendedName>
        <fullName evidence="3">DNA polymerase family A</fullName>
    </recommendedName>
</protein>
<name>A0A1H3NNH0_9RHOB</name>
<sequence length="436" mass="49131">MTEPQDIFCKDKARAFNPFLCASSDKLKALIREVQTQLEGYEAFHKSRKRARRAVDQITYERTLEAILCDLCAVALEPEHNSLHLPLSNKVLRSKSRYKGTALGKTLPDLLTMMSAPEMDFVLIEKGHSTFEVVDDDLNVAFVGGRQTILMPGPKLLSRIERYAITRDDLSQAAEEEVVILRSPKRHANSIAEYEDYEDDPTTQALRDQMRDINVWLHAADITCSHLQVNPTQRRLRRIFNNSDFAQGGRLYGGFWQAMSSEERQEHIRINQDAVVELDYGQMSLLLLYAEAQAQQQLPSGDLYDLSEYGIPVTCRPGIKKVMQAIINSPALPKRLPKGARKHIPSRISMRELLTAVEQKHPAIFPLMTSGLGMQLFRTEADILVGVLEALRCQGVVALPIHDAVLVADADKGTTMRIMKETFKDYTGITPQVRLG</sequence>
<dbReference type="OrthoDB" id="7059994at2"/>
<accession>A0A1H3NNH0</accession>
<dbReference type="Proteomes" id="UP000199026">
    <property type="component" value="Unassembled WGS sequence"/>
</dbReference>
<keyword evidence="2" id="KW-1185">Reference proteome</keyword>
<evidence type="ECO:0008006" key="3">
    <source>
        <dbReference type="Google" id="ProtNLM"/>
    </source>
</evidence>
<evidence type="ECO:0000313" key="2">
    <source>
        <dbReference type="Proteomes" id="UP000199026"/>
    </source>
</evidence>